<evidence type="ECO:0000259" key="9">
    <source>
        <dbReference type="Pfam" id="PF14322"/>
    </source>
</evidence>
<protein>
    <submittedName>
        <fullName evidence="10">RagB/SusD domain-containing protein</fullName>
    </submittedName>
</protein>
<dbReference type="InterPro" id="IPR011990">
    <property type="entry name" value="TPR-like_helical_dom_sf"/>
</dbReference>
<feature type="chain" id="PRO_5001933491" evidence="7">
    <location>
        <begin position="21"/>
        <end position="533"/>
    </location>
</feature>
<feature type="compositionally biased region" description="Pro residues" evidence="6">
    <location>
        <begin position="524"/>
        <end position="533"/>
    </location>
</feature>
<feature type="signal peptide" evidence="7">
    <location>
        <begin position="1"/>
        <end position="20"/>
    </location>
</feature>
<sequence length="533" mass="59088">MKIKYLIITIASLAFLFTGCNDLDTLPLGNDVTSKQKEETYMLNPERAEAGVNAIFAQFNQYMPNATALGASRHNDFGYPSVMLFTDANGIDVVSDDNGYNWTGNSLDFTDRVYTSNEAQIMWNNLYALIYTANNVIGPIDADTDDPQSQYYLAQGLAARAFSYFNLVQLYQFNYVGNQSKPAVPIITDENSDVAALEGAPRATVEEVYTLILNDISSAIGLLESAQEGGVTRADKRYFDLAVAYGLRARVNLTMQKWTEAAADATKAIAETSAVPTGLTEANKPAFMDISEKNWMWGIIISETDRVVTSGIVNWISHMGSFNYGYANFSGGKQINKALYNSISDTDVRKGWWTDADGVSANLTKEQQETIDSYGYDPYTQVKFAPYQNVMKNSTNANDIPLMRVEEMYLIKAEAEAMNGGGNSTLVDFVSTYRDPDYSFSSTDAAEIQEEVFRQRRIELWGEGLSWFDIMRLNKPVDRRGGGFPNATMVFNIPAGDPLLLWRIPQKEIIANPALNEEDNNPSAPTPTPVADI</sequence>
<evidence type="ECO:0000256" key="7">
    <source>
        <dbReference type="SAM" id="SignalP"/>
    </source>
</evidence>
<evidence type="ECO:0000256" key="6">
    <source>
        <dbReference type="SAM" id="MobiDB-lite"/>
    </source>
</evidence>
<evidence type="ECO:0000256" key="5">
    <source>
        <dbReference type="ARBA" id="ARBA00023237"/>
    </source>
</evidence>
<dbReference type="KEGG" id="pbt:ING2E5B_2423"/>
<evidence type="ECO:0000256" key="2">
    <source>
        <dbReference type="ARBA" id="ARBA00006275"/>
    </source>
</evidence>
<dbReference type="SUPFAM" id="SSF48452">
    <property type="entry name" value="TPR-like"/>
    <property type="match status" value="1"/>
</dbReference>
<dbReference type="InterPro" id="IPR033985">
    <property type="entry name" value="SusD-like_N"/>
</dbReference>
<dbReference type="PATRIC" id="fig|1562970.3.peg.2397"/>
<gene>
    <name evidence="10" type="ORF">ING2E5B_2423</name>
</gene>
<accession>A0A098C408</accession>
<evidence type="ECO:0000313" key="11">
    <source>
        <dbReference type="Proteomes" id="UP000032417"/>
    </source>
</evidence>
<dbReference type="PROSITE" id="PS51257">
    <property type="entry name" value="PROKAR_LIPOPROTEIN"/>
    <property type="match status" value="1"/>
</dbReference>
<dbReference type="Proteomes" id="UP000032417">
    <property type="component" value="Chromosome 1"/>
</dbReference>
<feature type="region of interest" description="Disordered" evidence="6">
    <location>
        <begin position="513"/>
        <end position="533"/>
    </location>
</feature>
<dbReference type="STRING" id="1562970.ING2E5B_2423"/>
<reference evidence="10 11" key="1">
    <citation type="submission" date="2014-08" db="EMBL/GenBank/DDBJ databases">
        <authorList>
            <person name="Wibberg D."/>
        </authorList>
    </citation>
    <scope>NUCLEOTIDE SEQUENCE [LARGE SCALE GENOMIC DNA]</scope>
    <source>
        <strain evidence="11">ING2-E5B</strain>
    </source>
</reference>
<organism evidence="10 11">
    <name type="scientific">Fermentimonas caenicola</name>
    <dbReference type="NCBI Taxonomy" id="1562970"/>
    <lineage>
        <taxon>Bacteria</taxon>
        <taxon>Pseudomonadati</taxon>
        <taxon>Bacteroidota</taxon>
        <taxon>Bacteroidia</taxon>
        <taxon>Bacteroidales</taxon>
        <taxon>Dysgonomonadaceae</taxon>
        <taxon>Fermentimonas</taxon>
    </lineage>
</organism>
<keyword evidence="5" id="KW-0998">Cell outer membrane</keyword>
<dbReference type="AlphaFoldDB" id="A0A098C408"/>
<evidence type="ECO:0000256" key="3">
    <source>
        <dbReference type="ARBA" id="ARBA00022729"/>
    </source>
</evidence>
<dbReference type="Gene3D" id="1.25.40.390">
    <property type="match status" value="1"/>
</dbReference>
<feature type="domain" description="RagB/SusD" evidence="8">
    <location>
        <begin position="373"/>
        <end position="516"/>
    </location>
</feature>
<comment type="subcellular location">
    <subcellularLocation>
        <location evidence="1">Cell outer membrane</location>
    </subcellularLocation>
</comment>
<name>A0A098C408_9BACT</name>
<dbReference type="HOGENOM" id="CLU_015553_3_2_10"/>
<dbReference type="InterPro" id="IPR012944">
    <property type="entry name" value="SusD_RagB_dom"/>
</dbReference>
<keyword evidence="11" id="KW-1185">Reference proteome</keyword>
<dbReference type="Pfam" id="PF14322">
    <property type="entry name" value="SusD-like_3"/>
    <property type="match status" value="1"/>
</dbReference>
<dbReference type="EMBL" id="LN515532">
    <property type="protein sequence ID" value="CEA17148.1"/>
    <property type="molecule type" value="Genomic_DNA"/>
</dbReference>
<dbReference type="Pfam" id="PF07980">
    <property type="entry name" value="SusD_RagB"/>
    <property type="match status" value="1"/>
</dbReference>
<keyword evidence="3 7" id="KW-0732">Signal</keyword>
<evidence type="ECO:0000313" key="10">
    <source>
        <dbReference type="EMBL" id="CEA17148.1"/>
    </source>
</evidence>
<dbReference type="OrthoDB" id="1100079at2"/>
<proteinExistence type="inferred from homology"/>
<keyword evidence="4" id="KW-0472">Membrane</keyword>
<evidence type="ECO:0000256" key="4">
    <source>
        <dbReference type="ARBA" id="ARBA00023136"/>
    </source>
</evidence>
<feature type="domain" description="SusD-like N-terminal" evidence="9">
    <location>
        <begin position="95"/>
        <end position="251"/>
    </location>
</feature>
<evidence type="ECO:0000256" key="1">
    <source>
        <dbReference type="ARBA" id="ARBA00004442"/>
    </source>
</evidence>
<comment type="similarity">
    <text evidence="2">Belongs to the SusD family.</text>
</comment>
<dbReference type="GO" id="GO:0009279">
    <property type="term" value="C:cell outer membrane"/>
    <property type="evidence" value="ECO:0007669"/>
    <property type="project" value="UniProtKB-SubCell"/>
</dbReference>
<evidence type="ECO:0000259" key="8">
    <source>
        <dbReference type="Pfam" id="PF07980"/>
    </source>
</evidence>